<comment type="caution">
    <text evidence="2">The sequence shown here is derived from an EMBL/GenBank/DDBJ whole genome shotgun (WGS) entry which is preliminary data.</text>
</comment>
<dbReference type="Proteomes" id="UP000287651">
    <property type="component" value="Unassembled WGS sequence"/>
</dbReference>
<evidence type="ECO:0000313" key="3">
    <source>
        <dbReference type="Proteomes" id="UP000287651"/>
    </source>
</evidence>
<feature type="compositionally biased region" description="Gly residues" evidence="1">
    <location>
        <begin position="81"/>
        <end position="92"/>
    </location>
</feature>
<accession>A0A426XVI4</accession>
<gene>
    <name evidence="2" type="ORF">B296_00056346</name>
</gene>
<feature type="region of interest" description="Disordered" evidence="1">
    <location>
        <begin position="78"/>
        <end position="101"/>
    </location>
</feature>
<evidence type="ECO:0000313" key="2">
    <source>
        <dbReference type="EMBL" id="RRT43537.1"/>
    </source>
</evidence>
<protein>
    <submittedName>
        <fullName evidence="2">Uncharacterized protein</fullName>
    </submittedName>
</protein>
<reference evidence="2 3" key="1">
    <citation type="journal article" date="2014" name="Agronomy (Basel)">
        <title>A Draft Genome Sequence for Ensete ventricosum, the Drought-Tolerant Tree Against Hunger.</title>
        <authorList>
            <person name="Harrison J."/>
            <person name="Moore K.A."/>
            <person name="Paszkiewicz K."/>
            <person name="Jones T."/>
            <person name="Grant M."/>
            <person name="Ambacheew D."/>
            <person name="Muzemil S."/>
            <person name="Studholme D.J."/>
        </authorList>
    </citation>
    <scope>NUCLEOTIDE SEQUENCE [LARGE SCALE GENOMIC DNA]</scope>
</reference>
<proteinExistence type="predicted"/>
<evidence type="ECO:0000256" key="1">
    <source>
        <dbReference type="SAM" id="MobiDB-lite"/>
    </source>
</evidence>
<name>A0A426XVI4_ENSVE</name>
<dbReference type="AlphaFoldDB" id="A0A426XVI4"/>
<sequence>MRSNGLRLGAVFAAEFSLEPVWWPRQWSVAHMAVSLGGAPPDATGLTHHHNLGSSLPSSMAPGNPGMLSVGSHVPSSLGGAAAGRRGGGLGGSVEPSSQFGGPGAGGMKVLAWAHHRIACLQARLGCLQVGR</sequence>
<organism evidence="2 3">
    <name type="scientific">Ensete ventricosum</name>
    <name type="common">Abyssinian banana</name>
    <name type="synonym">Musa ensete</name>
    <dbReference type="NCBI Taxonomy" id="4639"/>
    <lineage>
        <taxon>Eukaryota</taxon>
        <taxon>Viridiplantae</taxon>
        <taxon>Streptophyta</taxon>
        <taxon>Embryophyta</taxon>
        <taxon>Tracheophyta</taxon>
        <taxon>Spermatophyta</taxon>
        <taxon>Magnoliopsida</taxon>
        <taxon>Liliopsida</taxon>
        <taxon>Zingiberales</taxon>
        <taxon>Musaceae</taxon>
        <taxon>Ensete</taxon>
    </lineage>
</organism>
<dbReference type="EMBL" id="AMZH03017079">
    <property type="protein sequence ID" value="RRT43537.1"/>
    <property type="molecule type" value="Genomic_DNA"/>
</dbReference>